<accession>A0AAD5PW24</accession>
<keyword evidence="2" id="KW-0812">Transmembrane</keyword>
<evidence type="ECO:0000256" key="1">
    <source>
        <dbReference type="SAM" id="MobiDB-lite"/>
    </source>
</evidence>
<evidence type="ECO:0000313" key="4">
    <source>
        <dbReference type="Proteomes" id="UP000820818"/>
    </source>
</evidence>
<dbReference type="Proteomes" id="UP000820818">
    <property type="component" value="Linkage Group LG4"/>
</dbReference>
<evidence type="ECO:0000313" key="3">
    <source>
        <dbReference type="EMBL" id="KAI9560278.1"/>
    </source>
</evidence>
<name>A0AAD5PW24_9CRUS</name>
<protein>
    <submittedName>
        <fullName evidence="3">Uncharacterized protein</fullName>
    </submittedName>
</protein>
<comment type="caution">
    <text evidence="3">The sequence shown here is derived from an EMBL/GenBank/DDBJ whole genome shotgun (WGS) entry which is preliminary data.</text>
</comment>
<keyword evidence="4" id="KW-1185">Reference proteome</keyword>
<evidence type="ECO:0000256" key="2">
    <source>
        <dbReference type="SAM" id="Phobius"/>
    </source>
</evidence>
<sequence length="347" mass="38962">MRIGLLSISARISIVEFLVFMSTLVFQLSIGGWKVHAEVSSVILYLHFNRDVPNSQSKPVATCIGPFHIDKNPNRPCGYHYKNVSPCIYCYPYGCNQLSESTNVTKAFNVRKENLNLEKVLETNGTLYLDIGVLTCELVLPKYLQKYSRPCEVFGPNHPNLHCQYKSETQPTTYPITWPTTPIAIPPNVSYSTPKVGVSGHEDNSATNLDEGSQKSEPSNNYIIIWISVAAAAIVFTFVGCAILFTQRSKIMKCLGSKNNRDVLDNAFLYRDMSMSRRQNQLAPQNALYENIIPIVFHKETIYAELDLAPNNVNQEGEAAEANFPVRQSHDVVNQENSVIYAELQKC</sequence>
<feature type="region of interest" description="Disordered" evidence="1">
    <location>
        <begin position="196"/>
        <end position="216"/>
    </location>
</feature>
<keyword evidence="2" id="KW-1133">Transmembrane helix</keyword>
<dbReference type="AlphaFoldDB" id="A0AAD5PW24"/>
<gene>
    <name evidence="3" type="ORF">GHT06_014293</name>
</gene>
<organism evidence="3 4">
    <name type="scientific">Daphnia sinensis</name>
    <dbReference type="NCBI Taxonomy" id="1820382"/>
    <lineage>
        <taxon>Eukaryota</taxon>
        <taxon>Metazoa</taxon>
        <taxon>Ecdysozoa</taxon>
        <taxon>Arthropoda</taxon>
        <taxon>Crustacea</taxon>
        <taxon>Branchiopoda</taxon>
        <taxon>Diplostraca</taxon>
        <taxon>Cladocera</taxon>
        <taxon>Anomopoda</taxon>
        <taxon>Daphniidae</taxon>
        <taxon>Daphnia</taxon>
        <taxon>Daphnia similis group</taxon>
    </lineage>
</organism>
<feature type="compositionally biased region" description="Polar residues" evidence="1">
    <location>
        <begin position="205"/>
        <end position="216"/>
    </location>
</feature>
<reference evidence="3 4" key="1">
    <citation type="submission" date="2022-05" db="EMBL/GenBank/DDBJ databases">
        <title>A multi-omics perspective on studying reproductive biology in Daphnia sinensis.</title>
        <authorList>
            <person name="Jia J."/>
        </authorList>
    </citation>
    <scope>NUCLEOTIDE SEQUENCE [LARGE SCALE GENOMIC DNA]</scope>
    <source>
        <strain evidence="3 4">WSL</strain>
    </source>
</reference>
<dbReference type="EMBL" id="WJBH02000004">
    <property type="protein sequence ID" value="KAI9560278.1"/>
    <property type="molecule type" value="Genomic_DNA"/>
</dbReference>
<keyword evidence="2" id="KW-0472">Membrane</keyword>
<proteinExistence type="predicted"/>
<feature type="transmembrane region" description="Helical" evidence="2">
    <location>
        <begin position="223"/>
        <end position="245"/>
    </location>
</feature>